<dbReference type="RefSeq" id="WP_099155957.1">
    <property type="nucleotide sequence ID" value="NZ_PDUD01000089.1"/>
</dbReference>
<organism evidence="1 2">
    <name type="scientific">Flavilitoribacter nigricans (strain ATCC 23147 / DSM 23189 / NBRC 102662 / NCIMB 1420 / SS-2)</name>
    <name type="common">Lewinella nigricans</name>
    <dbReference type="NCBI Taxonomy" id="1122177"/>
    <lineage>
        <taxon>Bacteria</taxon>
        <taxon>Pseudomonadati</taxon>
        <taxon>Bacteroidota</taxon>
        <taxon>Saprospiria</taxon>
        <taxon>Saprospirales</taxon>
        <taxon>Lewinellaceae</taxon>
        <taxon>Flavilitoribacter</taxon>
    </lineage>
</organism>
<comment type="caution">
    <text evidence="1">The sequence shown here is derived from an EMBL/GenBank/DDBJ whole genome shotgun (WGS) entry which is preliminary data.</text>
</comment>
<gene>
    <name evidence="1" type="ORF">CRP01_41240</name>
</gene>
<name>A0A2D0MWL9_FLAN2</name>
<keyword evidence="2" id="KW-1185">Reference proteome</keyword>
<protein>
    <submittedName>
        <fullName evidence="1">Uncharacterized protein</fullName>
    </submittedName>
</protein>
<sequence length="179" mass="19479">MKSVLEKIAKDVVQMTLVRARVIAVYDQAIDVTPINDDADILDVKIRVVIDENEAGVMILPPIGSIVLVGLISDTDAYLLSCSEVERMVVNTGKFRFEVDSEGNAIFDQGENEGLVKLPDLRTEIDKLNSFLNTIKQTFSSWTPVPNDGGSALKAAMSSALSSEQLADLSEVGNDKIKH</sequence>
<proteinExistence type="predicted"/>
<dbReference type="OrthoDB" id="1078712at2"/>
<reference evidence="1 2" key="1">
    <citation type="submission" date="2017-10" db="EMBL/GenBank/DDBJ databases">
        <title>The draft genome sequence of Lewinella nigricans NBRC 102662.</title>
        <authorList>
            <person name="Wang K."/>
        </authorList>
    </citation>
    <scope>NUCLEOTIDE SEQUENCE [LARGE SCALE GENOMIC DNA]</scope>
    <source>
        <strain evidence="1 2">NBRC 102662</strain>
    </source>
</reference>
<evidence type="ECO:0000313" key="1">
    <source>
        <dbReference type="EMBL" id="PHN00635.1"/>
    </source>
</evidence>
<evidence type="ECO:0000313" key="2">
    <source>
        <dbReference type="Proteomes" id="UP000223913"/>
    </source>
</evidence>
<accession>A0A2D0MWL9</accession>
<dbReference type="AlphaFoldDB" id="A0A2D0MWL9"/>
<dbReference type="Proteomes" id="UP000223913">
    <property type="component" value="Unassembled WGS sequence"/>
</dbReference>
<dbReference type="EMBL" id="PDUD01000089">
    <property type="protein sequence ID" value="PHN00635.1"/>
    <property type="molecule type" value="Genomic_DNA"/>
</dbReference>